<organism evidence="1 2">
    <name type="scientific">Caenorhabditis tropicalis</name>
    <dbReference type="NCBI Taxonomy" id="1561998"/>
    <lineage>
        <taxon>Eukaryota</taxon>
        <taxon>Metazoa</taxon>
        <taxon>Ecdysozoa</taxon>
        <taxon>Nematoda</taxon>
        <taxon>Chromadorea</taxon>
        <taxon>Rhabditida</taxon>
        <taxon>Rhabditina</taxon>
        <taxon>Rhabditomorpha</taxon>
        <taxon>Rhabditoidea</taxon>
        <taxon>Rhabditidae</taxon>
        <taxon>Peloderinae</taxon>
        <taxon>Caenorhabditis</taxon>
    </lineage>
</organism>
<name>A0A1I7U595_9PELO</name>
<reference evidence="2" key="1">
    <citation type="submission" date="2016-11" db="UniProtKB">
        <authorList>
            <consortium name="WormBaseParasite"/>
        </authorList>
    </citation>
    <scope>IDENTIFICATION</scope>
</reference>
<proteinExistence type="predicted"/>
<dbReference type="AlphaFoldDB" id="A0A1I7U595"/>
<evidence type="ECO:0000313" key="1">
    <source>
        <dbReference type="Proteomes" id="UP000095282"/>
    </source>
</evidence>
<protein>
    <submittedName>
        <fullName evidence="2">Uncharacterized protein</fullName>
    </submittedName>
</protein>
<dbReference type="Proteomes" id="UP000095282">
    <property type="component" value="Unplaced"/>
</dbReference>
<dbReference type="WBParaSite" id="Csp11.Scaffold629.g14990.t1">
    <property type="protein sequence ID" value="Csp11.Scaffold629.g14990.t1"/>
    <property type="gene ID" value="Csp11.Scaffold629.g14990"/>
</dbReference>
<evidence type="ECO:0000313" key="2">
    <source>
        <dbReference type="WBParaSite" id="Csp11.Scaffold629.g14990.t1"/>
    </source>
</evidence>
<keyword evidence="1" id="KW-1185">Reference proteome</keyword>
<accession>A0A1I7U595</accession>
<sequence length="127" mass="14895">MSFCLWNHRGVWRILRASQKSSDIVYDSNHLEIVRNNLENKITDEEFKFFTFDRLPARQPSRILSKNIKVRSQRRLGGLLEFRNSFGKSDSQIRMKFGRIRDYVTKDPNLSDPASSGLYVKMISGCY</sequence>